<feature type="compositionally biased region" description="Basic and acidic residues" evidence="1">
    <location>
        <begin position="169"/>
        <end position="180"/>
    </location>
</feature>
<reference evidence="2" key="2">
    <citation type="journal article" date="2023" name="IMA Fungus">
        <title>Comparative genomic study of the Penicillium genus elucidates a diverse pangenome and 15 lateral gene transfer events.</title>
        <authorList>
            <person name="Petersen C."/>
            <person name="Sorensen T."/>
            <person name="Nielsen M.R."/>
            <person name="Sondergaard T.E."/>
            <person name="Sorensen J.L."/>
            <person name="Fitzpatrick D.A."/>
            <person name="Frisvad J.C."/>
            <person name="Nielsen K.L."/>
        </authorList>
    </citation>
    <scope>NUCLEOTIDE SEQUENCE</scope>
    <source>
        <strain evidence="2">IBT 21917</strain>
    </source>
</reference>
<sequence length="704" mass="77863">MIFETTLQCIRLQRSILHVVMHMLTRIRQAQLMLKMPAKLTLLISLASLDPALIHLDKGARHQVIPESARSQPQKPTSTRELLDKPLHRTEARGYCASKGNDKHELPATSCCPDAAEDSSWNEFDLFIQDIDEMEASDFPLYPGPGSPSPLKELGSSTGLPTEGSGDQWPERVSTDKDDIPVITPATRTSVCDPVERETGGEDAYRNDPNKAACDNPPLVSENSAGPPGPDLCPSYPTPDSNPPNTPIPAGTGVKRSERETLEGNCSADQIANHSQSGRSLSNFRPAEEVALDNAKHVDLQDSVSSDSNFGNSEIESAIGEAHEILQDTLSDVGRSGTQNTNHELADSSTESLGCESPLEPQSTLPSRNLRPRFEKDCSEKQALNSKENPKTAGETSFKGALAPSGATIHLKSRMSVPSRSDKDDWNGRFSHHPLLSDLPPDEKDEIERNCNRILRPDLPEFIEKHTKSWHSSGFWYSPSLDIPNTINISSGSKGVVIWRYVEAIHAGEETYYLKTRFADIMLFLEYVKEFNRQRQAGHPVQTAKTRATNIICDSDSLPKAIANKTRKSFHEHKLVGSRWWWSGCFLSRGFFLLCSQETGKKVLGFSNFPGQSKSFPLDAFILYTLSNHPGIVACCNNINQAVDRLLIDGEFSEQLSKKNVQQWIQQAKATSLENKSTIQWEPWSTNAVASKASDFLFSRSIGP</sequence>
<reference evidence="2" key="1">
    <citation type="submission" date="2022-11" db="EMBL/GenBank/DDBJ databases">
        <authorList>
            <person name="Petersen C."/>
        </authorList>
    </citation>
    <scope>NUCLEOTIDE SEQUENCE</scope>
    <source>
        <strain evidence="2">IBT 21917</strain>
    </source>
</reference>
<feature type="compositionally biased region" description="Polar residues" evidence="1">
    <location>
        <begin position="69"/>
        <end position="80"/>
    </location>
</feature>
<name>A0A9W9IQD9_9EURO</name>
<dbReference type="Proteomes" id="UP001146351">
    <property type="component" value="Unassembled WGS sequence"/>
</dbReference>
<accession>A0A9W9IQD9</accession>
<evidence type="ECO:0000313" key="3">
    <source>
        <dbReference type="Proteomes" id="UP001146351"/>
    </source>
</evidence>
<dbReference type="OrthoDB" id="4280571at2759"/>
<feature type="region of interest" description="Disordered" evidence="1">
    <location>
        <begin position="332"/>
        <end position="424"/>
    </location>
</feature>
<evidence type="ECO:0000256" key="1">
    <source>
        <dbReference type="SAM" id="MobiDB-lite"/>
    </source>
</evidence>
<organism evidence="2 3">
    <name type="scientific">Penicillium capsulatum</name>
    <dbReference type="NCBI Taxonomy" id="69766"/>
    <lineage>
        <taxon>Eukaryota</taxon>
        <taxon>Fungi</taxon>
        <taxon>Dikarya</taxon>
        <taxon>Ascomycota</taxon>
        <taxon>Pezizomycotina</taxon>
        <taxon>Eurotiomycetes</taxon>
        <taxon>Eurotiomycetidae</taxon>
        <taxon>Eurotiales</taxon>
        <taxon>Aspergillaceae</taxon>
        <taxon>Penicillium</taxon>
    </lineage>
</organism>
<protein>
    <submittedName>
        <fullName evidence="2">Uncharacterized protein</fullName>
    </submittedName>
</protein>
<feature type="region of interest" description="Disordered" evidence="1">
    <location>
        <begin position="65"/>
        <end position="85"/>
    </location>
</feature>
<dbReference type="EMBL" id="JAPQKO010000001">
    <property type="protein sequence ID" value="KAJ5183253.1"/>
    <property type="molecule type" value="Genomic_DNA"/>
</dbReference>
<dbReference type="AlphaFoldDB" id="A0A9W9IQD9"/>
<keyword evidence="3" id="KW-1185">Reference proteome</keyword>
<feature type="compositionally biased region" description="Polar residues" evidence="1">
    <location>
        <begin position="336"/>
        <end position="352"/>
    </location>
</feature>
<comment type="caution">
    <text evidence="2">The sequence shown here is derived from an EMBL/GenBank/DDBJ whole genome shotgun (WGS) entry which is preliminary data.</text>
</comment>
<proteinExistence type="predicted"/>
<feature type="compositionally biased region" description="Basic and acidic residues" evidence="1">
    <location>
        <begin position="194"/>
        <end position="209"/>
    </location>
</feature>
<feature type="compositionally biased region" description="Pro residues" evidence="1">
    <location>
        <begin position="227"/>
        <end position="247"/>
    </location>
</feature>
<feature type="region of interest" description="Disordered" evidence="1">
    <location>
        <begin position="137"/>
        <end position="257"/>
    </location>
</feature>
<gene>
    <name evidence="2" type="ORF">N7492_000869</name>
</gene>
<evidence type="ECO:0000313" key="2">
    <source>
        <dbReference type="EMBL" id="KAJ5183253.1"/>
    </source>
</evidence>